<feature type="region of interest" description="Disordered" evidence="1">
    <location>
        <begin position="1"/>
        <end position="21"/>
    </location>
</feature>
<dbReference type="InterPro" id="IPR050155">
    <property type="entry name" value="HAD-like_hydrolase_sf"/>
</dbReference>
<evidence type="ECO:0000256" key="1">
    <source>
        <dbReference type="SAM" id="MobiDB-lite"/>
    </source>
</evidence>
<dbReference type="GO" id="GO:0006281">
    <property type="term" value="P:DNA repair"/>
    <property type="evidence" value="ECO:0007669"/>
    <property type="project" value="TreeGrafter"/>
</dbReference>
<accession>A0A367EEZ6</accession>
<dbReference type="PANTHER" id="PTHR43434:SF1">
    <property type="entry name" value="PHOSPHOGLYCOLATE PHOSPHATASE"/>
    <property type="match status" value="1"/>
</dbReference>
<dbReference type="InterPro" id="IPR023198">
    <property type="entry name" value="PGP-like_dom2"/>
</dbReference>
<name>A0A367EEZ6_9ACTN</name>
<proteinExistence type="predicted"/>
<feature type="compositionally biased region" description="Low complexity" evidence="1">
    <location>
        <begin position="1"/>
        <end position="19"/>
    </location>
</feature>
<dbReference type="SFLD" id="SFLDG01129">
    <property type="entry name" value="C1.5:_HAD__Beta-PGM__Phosphata"/>
    <property type="match status" value="1"/>
</dbReference>
<dbReference type="Proteomes" id="UP000252914">
    <property type="component" value="Unassembled WGS sequence"/>
</dbReference>
<dbReference type="GO" id="GO:0008967">
    <property type="term" value="F:phosphoglycolate phosphatase activity"/>
    <property type="evidence" value="ECO:0007669"/>
    <property type="project" value="TreeGrafter"/>
</dbReference>
<gene>
    <name evidence="2" type="ORF">DTL70_28735</name>
</gene>
<dbReference type="GO" id="GO:0005829">
    <property type="term" value="C:cytosol"/>
    <property type="evidence" value="ECO:0007669"/>
    <property type="project" value="TreeGrafter"/>
</dbReference>
<sequence>MVLGQQPQQSQQSDPAPQQGRRALGSAHLVWDWNGTLLHDIHTVLEATNAAFDELGFPAITLERYRELYCVPVPRFYERLFGRMPTGSEWEVMDETFHRHYWARVAGAGLAEGAAELLATRQAAGHTQSLCSLAPHDRLLPLLRTYGIDGHFLRVDGAVGPTGGGKAAQMVRHLAALRGVEPSRAVVIGDAVDDALAAAHAGARAVLFTGGSQSRASLEEAGVPVVDTLREAVETAERLAREAAEDSPPVEGVEGVEGVGDTGSTRRTVSPRPATEGEAAAWE</sequence>
<dbReference type="SUPFAM" id="SSF56784">
    <property type="entry name" value="HAD-like"/>
    <property type="match status" value="1"/>
</dbReference>
<dbReference type="Pfam" id="PF00702">
    <property type="entry name" value="Hydrolase"/>
    <property type="match status" value="1"/>
</dbReference>
<feature type="region of interest" description="Disordered" evidence="1">
    <location>
        <begin position="238"/>
        <end position="283"/>
    </location>
</feature>
<dbReference type="PANTHER" id="PTHR43434">
    <property type="entry name" value="PHOSPHOGLYCOLATE PHOSPHATASE"/>
    <property type="match status" value="1"/>
</dbReference>
<comment type="caution">
    <text evidence="2">The sequence shown here is derived from an EMBL/GenBank/DDBJ whole genome shotgun (WGS) entry which is preliminary data.</text>
</comment>
<dbReference type="InterPro" id="IPR023214">
    <property type="entry name" value="HAD_sf"/>
</dbReference>
<dbReference type="Gene3D" id="3.40.50.1000">
    <property type="entry name" value="HAD superfamily/HAD-like"/>
    <property type="match status" value="1"/>
</dbReference>
<dbReference type="InterPro" id="IPR036412">
    <property type="entry name" value="HAD-like_sf"/>
</dbReference>
<evidence type="ECO:0000313" key="3">
    <source>
        <dbReference type="Proteomes" id="UP000252914"/>
    </source>
</evidence>
<dbReference type="AlphaFoldDB" id="A0A367EEZ6"/>
<keyword evidence="3" id="KW-1185">Reference proteome</keyword>
<protein>
    <submittedName>
        <fullName evidence="2">HAD family hydrolase</fullName>
    </submittedName>
</protein>
<dbReference type="EMBL" id="QOIN01000061">
    <property type="protein sequence ID" value="RCG16225.1"/>
    <property type="molecule type" value="Genomic_DNA"/>
</dbReference>
<dbReference type="Gene3D" id="1.10.150.240">
    <property type="entry name" value="Putative phosphatase, domain 2"/>
    <property type="match status" value="1"/>
</dbReference>
<evidence type="ECO:0000313" key="2">
    <source>
        <dbReference type="EMBL" id="RCG16225.1"/>
    </source>
</evidence>
<organism evidence="2 3">
    <name type="scientific">Streptomyces diacarni</name>
    <dbReference type="NCBI Taxonomy" id="2800381"/>
    <lineage>
        <taxon>Bacteria</taxon>
        <taxon>Bacillati</taxon>
        <taxon>Actinomycetota</taxon>
        <taxon>Actinomycetes</taxon>
        <taxon>Kitasatosporales</taxon>
        <taxon>Streptomycetaceae</taxon>
        <taxon>Streptomyces</taxon>
    </lineage>
</organism>
<reference evidence="2 3" key="1">
    <citation type="submission" date="2018-06" db="EMBL/GenBank/DDBJ databases">
        <title>Streptomyces reniochalinae sp. nov. and Streptomyces diacarnus sp. nov. from marine sponges.</title>
        <authorList>
            <person name="Li L."/>
        </authorList>
    </citation>
    <scope>NUCLEOTIDE SEQUENCE [LARGE SCALE GENOMIC DNA]</scope>
    <source>
        <strain evidence="2 3">LHW51701</strain>
    </source>
</reference>
<keyword evidence="2" id="KW-0378">Hydrolase</keyword>
<dbReference type="SFLD" id="SFLDS00003">
    <property type="entry name" value="Haloacid_Dehalogenase"/>
    <property type="match status" value="1"/>
</dbReference>